<reference evidence="1 2" key="1">
    <citation type="journal article" date="2011" name="J. Bacteriol.">
        <title>Genome sequence of the mercury-methylating strain Desulfovibrio desulfuricans ND132.</title>
        <authorList>
            <person name="Brown S.D."/>
            <person name="Gilmour C.C."/>
            <person name="Kucken A.M."/>
            <person name="Wall J.D."/>
            <person name="Elias D.A."/>
            <person name="Brandt C.C."/>
            <person name="Podar M."/>
            <person name="Chertkov O."/>
            <person name="Held B."/>
            <person name="Bruce D.C."/>
            <person name="Detter J.C."/>
            <person name="Tapia R."/>
            <person name="Han C.S."/>
            <person name="Goodwin L.A."/>
            <person name="Cheng J.F."/>
            <person name="Pitluck S."/>
            <person name="Woyke T."/>
            <person name="Mikhailova N."/>
            <person name="Ivanova N.N."/>
            <person name="Han J."/>
            <person name="Lucas S."/>
            <person name="Lapidus A.L."/>
            <person name="Land M.L."/>
            <person name="Hauser L.J."/>
            <person name="Palumbo A.V."/>
        </authorList>
    </citation>
    <scope>NUCLEOTIDE SEQUENCE [LARGE SCALE GENOMIC DNA]</scope>
    <source>
        <strain evidence="1 2">ND132</strain>
    </source>
</reference>
<evidence type="ECO:0008006" key="3">
    <source>
        <dbReference type="Google" id="ProtNLM"/>
    </source>
</evidence>
<dbReference type="Proteomes" id="UP000007845">
    <property type="component" value="Chromosome"/>
</dbReference>
<dbReference type="SMR" id="F0JJ84"/>
<dbReference type="HOGENOM" id="CLU_2824056_0_0_7"/>
<dbReference type="KEGG" id="ddn:DND132_2780"/>
<dbReference type="AlphaFoldDB" id="F0JJ84"/>
<gene>
    <name evidence="1" type="ORF">DND132_2780</name>
</gene>
<organism evidence="1 2">
    <name type="scientific">Pseudodesulfovibrio mercurii</name>
    <dbReference type="NCBI Taxonomy" id="641491"/>
    <lineage>
        <taxon>Bacteria</taxon>
        <taxon>Pseudomonadati</taxon>
        <taxon>Thermodesulfobacteriota</taxon>
        <taxon>Desulfovibrionia</taxon>
        <taxon>Desulfovibrionales</taxon>
        <taxon>Desulfovibrionaceae</taxon>
    </lineage>
</organism>
<name>F0JJ84_9BACT</name>
<accession>F0JJ84</accession>
<dbReference type="EMBL" id="CP003220">
    <property type="protein sequence ID" value="EGB15983.1"/>
    <property type="molecule type" value="Genomic_DNA"/>
</dbReference>
<dbReference type="SUPFAM" id="SSF55298">
    <property type="entry name" value="YjgF-like"/>
    <property type="match status" value="1"/>
</dbReference>
<proteinExistence type="predicted"/>
<sequence>MTLRRANHPGRPDPLGPYGHAVRHNDTLYLSGLTAHGAPARSPVRVAGLFADGLRIGVETVLDVNG</sequence>
<dbReference type="STRING" id="641491.DND132_2780"/>
<protein>
    <recommendedName>
        <fullName evidence="3">RidA family protein</fullName>
    </recommendedName>
</protein>
<keyword evidence="2" id="KW-1185">Reference proteome</keyword>
<dbReference type="RefSeq" id="WP_014323409.1">
    <property type="nucleotide sequence ID" value="NC_016803.1"/>
</dbReference>
<evidence type="ECO:0000313" key="1">
    <source>
        <dbReference type="EMBL" id="EGB15983.1"/>
    </source>
</evidence>
<evidence type="ECO:0000313" key="2">
    <source>
        <dbReference type="Proteomes" id="UP000007845"/>
    </source>
</evidence>
<dbReference type="InterPro" id="IPR035959">
    <property type="entry name" value="RutC-like_sf"/>
</dbReference>